<feature type="domain" description="CheW-like" evidence="2">
    <location>
        <begin position="71"/>
        <end position="195"/>
    </location>
</feature>
<dbReference type="SUPFAM" id="SSF50341">
    <property type="entry name" value="CheW-like"/>
    <property type="match status" value="1"/>
</dbReference>
<dbReference type="EMBL" id="SOFM01000017">
    <property type="protein sequence ID" value="TFC05119.1"/>
    <property type="molecule type" value="Genomic_DNA"/>
</dbReference>
<feature type="compositionally biased region" description="Basic residues" evidence="1">
    <location>
        <begin position="17"/>
        <end position="31"/>
    </location>
</feature>
<accession>A0A4R8WEH7</accession>
<dbReference type="Proteomes" id="UP000297643">
    <property type="component" value="Unassembled WGS sequence"/>
</dbReference>
<feature type="region of interest" description="Disordered" evidence="1">
    <location>
        <begin position="1"/>
        <end position="73"/>
    </location>
</feature>
<dbReference type="Gene3D" id="2.40.50.180">
    <property type="entry name" value="CheA-289, Domain 4"/>
    <property type="match status" value="1"/>
</dbReference>
<dbReference type="Pfam" id="PF01584">
    <property type="entry name" value="CheW"/>
    <property type="match status" value="1"/>
</dbReference>
<proteinExistence type="predicted"/>
<dbReference type="AlphaFoldDB" id="A0A4R8WEH7"/>
<dbReference type="PANTHER" id="PTHR22617">
    <property type="entry name" value="CHEMOTAXIS SENSOR HISTIDINE KINASE-RELATED"/>
    <property type="match status" value="1"/>
</dbReference>
<keyword evidence="4" id="KW-1185">Reference proteome</keyword>
<comment type="caution">
    <text evidence="3">The sequence shown here is derived from an EMBL/GenBank/DDBJ whole genome shotgun (WGS) entry which is preliminary data.</text>
</comment>
<evidence type="ECO:0000313" key="3">
    <source>
        <dbReference type="EMBL" id="TFC05119.1"/>
    </source>
</evidence>
<dbReference type="GO" id="GO:0007165">
    <property type="term" value="P:signal transduction"/>
    <property type="evidence" value="ECO:0007669"/>
    <property type="project" value="InterPro"/>
</dbReference>
<sequence length="198" mass="20398">MGVPGAAGQPGPPPPRARSRGRRRSCRRAPRVQRGPPGPGPGRPGRGRARDRRLFDRRTPQTSRRQTAGANPMTTMVCFRSDGTSYCLPVEATRAVRTADGLVPVPGSGPDIAGVLPGGPPLTVLSALGAGGSHVIVIESRGASFGLLVDSVSGLREFADDEVRPAPTGQGLAFICGLVDSGGELILVADPEALAARL</sequence>
<evidence type="ECO:0000256" key="1">
    <source>
        <dbReference type="SAM" id="MobiDB-lite"/>
    </source>
</evidence>
<dbReference type="GO" id="GO:0005829">
    <property type="term" value="C:cytosol"/>
    <property type="evidence" value="ECO:0007669"/>
    <property type="project" value="TreeGrafter"/>
</dbReference>
<dbReference type="PANTHER" id="PTHR22617:SF23">
    <property type="entry name" value="CHEMOTAXIS PROTEIN CHEW"/>
    <property type="match status" value="1"/>
</dbReference>
<dbReference type="InterPro" id="IPR036061">
    <property type="entry name" value="CheW-like_dom_sf"/>
</dbReference>
<evidence type="ECO:0000313" key="4">
    <source>
        <dbReference type="Proteomes" id="UP000297643"/>
    </source>
</evidence>
<dbReference type="InterPro" id="IPR039315">
    <property type="entry name" value="CheW"/>
</dbReference>
<name>A0A4R8WEH7_9MICO</name>
<gene>
    <name evidence="3" type="ORF">E3O32_06985</name>
</gene>
<evidence type="ECO:0000259" key="2">
    <source>
        <dbReference type="SMART" id="SM00260"/>
    </source>
</evidence>
<feature type="compositionally biased region" description="Polar residues" evidence="1">
    <location>
        <begin position="60"/>
        <end position="73"/>
    </location>
</feature>
<dbReference type="GO" id="GO:0006935">
    <property type="term" value="P:chemotaxis"/>
    <property type="evidence" value="ECO:0007669"/>
    <property type="project" value="InterPro"/>
</dbReference>
<reference evidence="3 4" key="1">
    <citation type="submission" date="2019-03" db="EMBL/GenBank/DDBJ databases">
        <title>Genomics of glacier-inhabiting Cryobacterium strains.</title>
        <authorList>
            <person name="Liu Q."/>
            <person name="Xin Y.-H."/>
        </authorList>
    </citation>
    <scope>NUCLEOTIDE SEQUENCE [LARGE SCALE GENOMIC DNA]</scope>
    <source>
        <strain evidence="3 4">RHLT2-21</strain>
    </source>
</reference>
<dbReference type="Gene3D" id="2.30.30.40">
    <property type="entry name" value="SH3 Domains"/>
    <property type="match status" value="1"/>
</dbReference>
<protein>
    <recommendedName>
        <fullName evidence="2">CheW-like domain-containing protein</fullName>
    </recommendedName>
</protein>
<dbReference type="SMART" id="SM00260">
    <property type="entry name" value="CheW"/>
    <property type="match status" value="1"/>
</dbReference>
<organism evidence="3 4">
    <name type="scientific">Cryobacterium mannosilyticum</name>
    <dbReference type="NCBI Taxonomy" id="1259190"/>
    <lineage>
        <taxon>Bacteria</taxon>
        <taxon>Bacillati</taxon>
        <taxon>Actinomycetota</taxon>
        <taxon>Actinomycetes</taxon>
        <taxon>Micrococcales</taxon>
        <taxon>Microbacteriaceae</taxon>
        <taxon>Cryobacterium</taxon>
    </lineage>
</organism>
<dbReference type="InterPro" id="IPR002545">
    <property type="entry name" value="CheW-lke_dom"/>
</dbReference>